<evidence type="ECO:0000259" key="1">
    <source>
        <dbReference type="Pfam" id="PF13380"/>
    </source>
</evidence>
<dbReference type="GeneID" id="37014850"/>
<dbReference type="EMBL" id="KZ819333">
    <property type="protein sequence ID" value="PWN19051.1"/>
    <property type="molecule type" value="Genomic_DNA"/>
</dbReference>
<dbReference type="PANTHER" id="PTHR33303">
    <property type="entry name" value="CYTOPLASMIC PROTEIN-RELATED"/>
    <property type="match status" value="1"/>
</dbReference>
<protein>
    <submittedName>
        <fullName evidence="2">NAD(P)-binding protein</fullName>
    </submittedName>
</protein>
<reference evidence="2 3" key="1">
    <citation type="journal article" date="2018" name="Mol. Biol. Evol.">
        <title>Broad Genomic Sampling Reveals a Smut Pathogenic Ancestry of the Fungal Clade Ustilaginomycotina.</title>
        <authorList>
            <person name="Kijpornyongpan T."/>
            <person name="Mondo S.J."/>
            <person name="Barry K."/>
            <person name="Sandor L."/>
            <person name="Lee J."/>
            <person name="Lipzen A."/>
            <person name="Pangilinan J."/>
            <person name="LaButti K."/>
            <person name="Hainaut M."/>
            <person name="Henrissat B."/>
            <person name="Grigoriev I.V."/>
            <person name="Spatafora J.W."/>
            <person name="Aime M.C."/>
        </authorList>
    </citation>
    <scope>NUCLEOTIDE SEQUENCE [LARGE SCALE GENOMIC DNA]</scope>
    <source>
        <strain evidence="2 3">MCA 4718</strain>
    </source>
</reference>
<dbReference type="InterPro" id="IPR003781">
    <property type="entry name" value="CoA-bd"/>
</dbReference>
<dbReference type="AlphaFoldDB" id="A0A316U3K1"/>
<feature type="domain" description="CoA-binding" evidence="1">
    <location>
        <begin position="12"/>
        <end position="109"/>
    </location>
</feature>
<dbReference type="Gene3D" id="3.40.50.720">
    <property type="entry name" value="NAD(P)-binding Rossmann-like Domain"/>
    <property type="match status" value="1"/>
</dbReference>
<dbReference type="OrthoDB" id="5138418at2759"/>
<evidence type="ECO:0000313" key="2">
    <source>
        <dbReference type="EMBL" id="PWN19051.1"/>
    </source>
</evidence>
<dbReference type="SUPFAM" id="SSF51735">
    <property type="entry name" value="NAD(P)-binding Rossmann-fold domains"/>
    <property type="match status" value="1"/>
</dbReference>
<dbReference type="Pfam" id="PF13380">
    <property type="entry name" value="CoA_binding_2"/>
    <property type="match status" value="1"/>
</dbReference>
<dbReference type="InterPro" id="IPR036291">
    <property type="entry name" value="NAD(P)-bd_dom_sf"/>
</dbReference>
<proteinExistence type="predicted"/>
<name>A0A316U3K1_9BASI</name>
<dbReference type="RefSeq" id="XP_025346211.1">
    <property type="nucleotide sequence ID" value="XM_025493116.1"/>
</dbReference>
<organism evidence="2 3">
    <name type="scientific">Pseudomicrostroma glucosiphilum</name>
    <dbReference type="NCBI Taxonomy" id="1684307"/>
    <lineage>
        <taxon>Eukaryota</taxon>
        <taxon>Fungi</taxon>
        <taxon>Dikarya</taxon>
        <taxon>Basidiomycota</taxon>
        <taxon>Ustilaginomycotina</taxon>
        <taxon>Exobasidiomycetes</taxon>
        <taxon>Microstromatales</taxon>
        <taxon>Microstromatales incertae sedis</taxon>
        <taxon>Pseudomicrostroma</taxon>
    </lineage>
</organism>
<keyword evidence="3" id="KW-1185">Reference proteome</keyword>
<dbReference type="Proteomes" id="UP000245942">
    <property type="component" value="Unassembled WGS sequence"/>
</dbReference>
<sequence>MAPATQEFFSSKTFAIAGASKDPSKRWNKVVRWYKDNDLPAIPINPKESSIEDLPSISSVSELKDAKQTSLSVITPPHVSLQIVKTGLLELGIPWIWLQPGAEDKALREFPLTFSVAVHTHTR</sequence>
<evidence type="ECO:0000313" key="3">
    <source>
        <dbReference type="Proteomes" id="UP000245942"/>
    </source>
</evidence>
<dbReference type="STRING" id="1684307.A0A316U3K1"/>
<gene>
    <name evidence="2" type="ORF">BCV69DRAFT_284651</name>
</gene>
<dbReference type="PANTHER" id="PTHR33303:SF2">
    <property type="entry name" value="COA-BINDING DOMAIN-CONTAINING PROTEIN"/>
    <property type="match status" value="1"/>
</dbReference>
<accession>A0A316U3K1</accession>